<sequence length="315" mass="33811">MGAPFRSWAPPFAGLSDAERETLLAMGPRWADDINRHREQVVAIYTPHHAAASKDGVRVNAGLAYGEHPRQCMDIYRQDDAQGAPPAPVVVFVHGGAFMRGNMNSNAEIYGNVTRYIAQQGYVAVNLEYRLAPEAAYPAGSEDIALALAWLRRNAGRFGGNPQHIVLAGHSAGGAHAAAYVLDPALEAARHSGGGLSGLALISARLRADVLPGNPNAAGVRAYWGDDAARYDQLSPCTHAARLDMPAMVAIAEFENPYLDSYGEEFYRRARAASAPCTLLRVPGHNHTSIVAHLGTADRCFGPALIDFLDHTRPI</sequence>
<keyword evidence="1 3" id="KW-0378">Hydrolase</keyword>
<dbReference type="Pfam" id="PF20434">
    <property type="entry name" value="BD-FAE"/>
    <property type="match status" value="1"/>
</dbReference>
<dbReference type="SUPFAM" id="SSF53474">
    <property type="entry name" value="alpha/beta-Hydrolases"/>
    <property type="match status" value="1"/>
</dbReference>
<dbReference type="AlphaFoldDB" id="A0A6L8KCZ8"/>
<evidence type="ECO:0000313" key="3">
    <source>
        <dbReference type="EMBL" id="MYM24955.1"/>
    </source>
</evidence>
<dbReference type="PROSITE" id="PS00122">
    <property type="entry name" value="CARBOXYLESTERASE_B_1"/>
    <property type="match status" value="1"/>
</dbReference>
<feature type="domain" description="BD-FAE-like" evidence="2">
    <location>
        <begin position="73"/>
        <end position="178"/>
    </location>
</feature>
<comment type="caution">
    <text evidence="3">The sequence shown here is derived from an EMBL/GenBank/DDBJ whole genome shotgun (WGS) entry which is preliminary data.</text>
</comment>
<organism evidence="3 4">
    <name type="scientific">Duganella flavida</name>
    <dbReference type="NCBI Taxonomy" id="2692175"/>
    <lineage>
        <taxon>Bacteria</taxon>
        <taxon>Pseudomonadati</taxon>
        <taxon>Pseudomonadota</taxon>
        <taxon>Betaproteobacteria</taxon>
        <taxon>Burkholderiales</taxon>
        <taxon>Oxalobacteraceae</taxon>
        <taxon>Telluria group</taxon>
        <taxon>Duganella</taxon>
    </lineage>
</organism>
<dbReference type="InterPro" id="IPR049492">
    <property type="entry name" value="BD-FAE-like_dom"/>
</dbReference>
<evidence type="ECO:0000313" key="4">
    <source>
        <dbReference type="Proteomes" id="UP000479335"/>
    </source>
</evidence>
<dbReference type="GO" id="GO:0016787">
    <property type="term" value="F:hydrolase activity"/>
    <property type="evidence" value="ECO:0007669"/>
    <property type="project" value="UniProtKB-KW"/>
</dbReference>
<evidence type="ECO:0000256" key="1">
    <source>
        <dbReference type="ARBA" id="ARBA00022801"/>
    </source>
</evidence>
<keyword evidence="4" id="KW-1185">Reference proteome</keyword>
<dbReference type="RefSeq" id="WP_161008414.1">
    <property type="nucleotide sequence ID" value="NZ_WWCN01000013.1"/>
</dbReference>
<dbReference type="PANTHER" id="PTHR48081">
    <property type="entry name" value="AB HYDROLASE SUPERFAMILY PROTEIN C4A8.06C"/>
    <property type="match status" value="1"/>
</dbReference>
<accession>A0A6L8KCZ8</accession>
<gene>
    <name evidence="3" type="ORF">GTP46_20185</name>
</gene>
<dbReference type="Gene3D" id="3.40.50.1820">
    <property type="entry name" value="alpha/beta hydrolase"/>
    <property type="match status" value="1"/>
</dbReference>
<proteinExistence type="predicted"/>
<dbReference type="InterPro" id="IPR029058">
    <property type="entry name" value="AB_hydrolase_fold"/>
</dbReference>
<dbReference type="InterPro" id="IPR019826">
    <property type="entry name" value="Carboxylesterase_B_AS"/>
</dbReference>
<dbReference type="EMBL" id="WWCN01000013">
    <property type="protein sequence ID" value="MYM24955.1"/>
    <property type="molecule type" value="Genomic_DNA"/>
</dbReference>
<dbReference type="InterPro" id="IPR050300">
    <property type="entry name" value="GDXG_lipolytic_enzyme"/>
</dbReference>
<reference evidence="3 4" key="1">
    <citation type="submission" date="2019-12" db="EMBL/GenBank/DDBJ databases">
        <title>Novel species isolated from a subtropical stream in China.</title>
        <authorList>
            <person name="Lu H."/>
        </authorList>
    </citation>
    <scope>NUCLEOTIDE SEQUENCE [LARGE SCALE GENOMIC DNA]</scope>
    <source>
        <strain evidence="3 4">FT135W</strain>
    </source>
</reference>
<protein>
    <submittedName>
        <fullName evidence="3">Alpha/beta hydrolase fold domain-containing protein</fullName>
    </submittedName>
</protein>
<name>A0A6L8KCZ8_9BURK</name>
<dbReference type="Proteomes" id="UP000479335">
    <property type="component" value="Unassembled WGS sequence"/>
</dbReference>
<evidence type="ECO:0000259" key="2">
    <source>
        <dbReference type="Pfam" id="PF20434"/>
    </source>
</evidence>
<dbReference type="PANTHER" id="PTHR48081:SF33">
    <property type="entry name" value="KYNURENINE FORMAMIDASE"/>
    <property type="match status" value="1"/>
</dbReference>